<feature type="domain" description="POTRA" evidence="4">
    <location>
        <begin position="170"/>
        <end position="221"/>
    </location>
</feature>
<gene>
    <name evidence="5" type="primary">bamA_2</name>
    <name evidence="5" type="ORF">CRYO30217_02479</name>
</gene>
<evidence type="ECO:0000313" key="5">
    <source>
        <dbReference type="EMBL" id="CAG5084494.1"/>
    </source>
</evidence>
<evidence type="ECO:0000256" key="2">
    <source>
        <dbReference type="ARBA" id="ARBA00023136"/>
    </source>
</evidence>
<organism evidence="5 6">
    <name type="scientific">Parvicella tangerina</name>
    <dbReference type="NCBI Taxonomy" id="2829795"/>
    <lineage>
        <taxon>Bacteria</taxon>
        <taxon>Pseudomonadati</taxon>
        <taxon>Bacteroidota</taxon>
        <taxon>Flavobacteriia</taxon>
        <taxon>Flavobacteriales</taxon>
        <taxon>Parvicellaceae</taxon>
        <taxon>Parvicella</taxon>
    </lineage>
</organism>
<proteinExistence type="predicted"/>
<evidence type="ECO:0000256" key="1">
    <source>
        <dbReference type="ARBA" id="ARBA00004370"/>
    </source>
</evidence>
<dbReference type="KEGG" id="ptan:CRYO30217_02479"/>
<keyword evidence="2" id="KW-0472">Membrane</keyword>
<dbReference type="GO" id="GO:0019867">
    <property type="term" value="C:outer membrane"/>
    <property type="evidence" value="ECO:0007669"/>
    <property type="project" value="InterPro"/>
</dbReference>
<comment type="subcellular location">
    <subcellularLocation>
        <location evidence="1">Membrane</location>
    </subcellularLocation>
</comment>
<dbReference type="Pfam" id="PF07244">
    <property type="entry name" value="POTRA"/>
    <property type="match status" value="1"/>
</dbReference>
<accession>A0A916ND42</accession>
<protein>
    <submittedName>
        <fullName evidence="5">Outer membrane protein assembly factor BamA</fullName>
    </submittedName>
</protein>
<dbReference type="AlphaFoldDB" id="A0A916ND42"/>
<evidence type="ECO:0000259" key="4">
    <source>
        <dbReference type="Pfam" id="PF07244"/>
    </source>
</evidence>
<sequence length="573" mass="65488">MRFGFILILFFVNFFQWSMLYGQVTFHGLEGLNPKEVKTPEVGYKSMRKGVDELYFDLIGKGFLGCSIDSIVKNDSLQQADVYVFLGKQYQLSGIELDSLSRLALVESGKVGLFQSKKKLTPRVYKRIIETILEFYENNGYPFVSVKLTGAEWSKSVLHGTLSTELNGKVKFGDINLKGNLVIDDEVLSLITGIEEGAYFDQSRLDKMDNYLKSYPFIKIVRPSEYEFVNEECNVFLYLDKRNANFFNAILGVLPNNQGEINITGDAKIKLVNALNKGEQFKINWRKLLPLTQNLNLEASIPFVFRMPVGVGGTFDLYKKDTSFLDVVSKLEVQYKLGQHLSFSGFFRNKTSNLLSTEKYQYVTQLPDFADIRNNEYGGGVQWQTLDFIYNPSRGWLTELELAVGDKKINQNAALNEELYEGLKLRSTQFYLKGNVERFMKIYRKNILRIGVSGGWVLNDNLFKNELFRLGGLNTLRGFDEESLFASGFALGTLEYRFLLEEFSNLFVFGQMMYYEQSIKDTYLKDLPYSVGAGINFQTKPGIFSVSYSLGSQQGNPLLFRSAKIHFGFVNYF</sequence>
<reference evidence="5" key="1">
    <citation type="submission" date="2021-04" db="EMBL/GenBank/DDBJ databases">
        <authorList>
            <person name="Rodrigo-Torres L."/>
            <person name="Arahal R. D."/>
            <person name="Lucena T."/>
        </authorList>
    </citation>
    <scope>NUCLEOTIDE SEQUENCE</scope>
    <source>
        <strain evidence="5">AS29M-1</strain>
    </source>
</reference>
<dbReference type="Gene3D" id="2.40.160.50">
    <property type="entry name" value="membrane protein fhac: a member of the omp85/tpsb transporter family"/>
    <property type="match status" value="1"/>
</dbReference>
<evidence type="ECO:0000313" key="6">
    <source>
        <dbReference type="Proteomes" id="UP000683507"/>
    </source>
</evidence>
<dbReference type="EMBL" id="OU015584">
    <property type="protein sequence ID" value="CAG5084494.1"/>
    <property type="molecule type" value="Genomic_DNA"/>
</dbReference>
<feature type="domain" description="Bacterial surface antigen (D15)" evidence="3">
    <location>
        <begin position="274"/>
        <end position="550"/>
    </location>
</feature>
<keyword evidence="6" id="KW-1185">Reference proteome</keyword>
<dbReference type="Pfam" id="PF01103">
    <property type="entry name" value="Omp85"/>
    <property type="match status" value="1"/>
</dbReference>
<evidence type="ECO:0000259" key="3">
    <source>
        <dbReference type="Pfam" id="PF01103"/>
    </source>
</evidence>
<name>A0A916ND42_9FLAO</name>
<dbReference type="InterPro" id="IPR010827">
    <property type="entry name" value="BamA/TamA_POTRA"/>
</dbReference>
<dbReference type="InterPro" id="IPR000184">
    <property type="entry name" value="Bac_surfAg_D15"/>
</dbReference>
<dbReference type="Proteomes" id="UP000683507">
    <property type="component" value="Chromosome"/>
</dbReference>
<dbReference type="RefSeq" id="WP_258542708.1">
    <property type="nucleotide sequence ID" value="NZ_OU015584.1"/>
</dbReference>